<dbReference type="SUPFAM" id="SSF81340">
    <property type="entry name" value="Clc chloride channel"/>
    <property type="match status" value="1"/>
</dbReference>
<feature type="transmembrane region" description="Helical" evidence="10">
    <location>
        <begin position="272"/>
        <end position="292"/>
    </location>
</feature>
<dbReference type="Pfam" id="PF00654">
    <property type="entry name" value="Voltage_CLC"/>
    <property type="match status" value="1"/>
</dbReference>
<keyword evidence="9" id="KW-0407">Ion channel</keyword>
<evidence type="ECO:0000256" key="8">
    <source>
        <dbReference type="ARBA" id="ARBA00023214"/>
    </source>
</evidence>
<dbReference type="InterPro" id="IPR050368">
    <property type="entry name" value="ClC-type_chloride_channel"/>
</dbReference>
<keyword evidence="2" id="KW-0813">Transport</keyword>
<evidence type="ECO:0000256" key="3">
    <source>
        <dbReference type="ARBA" id="ARBA00022692"/>
    </source>
</evidence>
<dbReference type="PANTHER" id="PTHR43427">
    <property type="entry name" value="CHLORIDE CHANNEL PROTEIN CLC-E"/>
    <property type="match status" value="1"/>
</dbReference>
<dbReference type="PRINTS" id="PR00762">
    <property type="entry name" value="CLCHANNEL"/>
</dbReference>
<dbReference type="RefSeq" id="WP_096260036.1">
    <property type="nucleotide sequence ID" value="NZ_BDME01000006.1"/>
</dbReference>
<feature type="transmembrane region" description="Helical" evidence="10">
    <location>
        <begin position="159"/>
        <end position="183"/>
    </location>
</feature>
<comment type="caution">
    <text evidence="11">The sequence shown here is derived from an EMBL/GenBank/DDBJ whole genome shotgun (WGS) entry which is preliminary data.</text>
</comment>
<evidence type="ECO:0000256" key="6">
    <source>
        <dbReference type="ARBA" id="ARBA00023136"/>
    </source>
</evidence>
<keyword evidence="8" id="KW-0868">Chloride</keyword>
<accession>A0A292YFM0</accession>
<organism evidence="11 12">
    <name type="scientific">Lebetimonas natsushimae</name>
    <dbReference type="NCBI Taxonomy" id="1936991"/>
    <lineage>
        <taxon>Bacteria</taxon>
        <taxon>Pseudomonadati</taxon>
        <taxon>Campylobacterota</taxon>
        <taxon>Epsilonproteobacteria</taxon>
        <taxon>Nautiliales</taxon>
        <taxon>Nautiliaceae</taxon>
        <taxon>Lebetimonas</taxon>
    </lineage>
</organism>
<evidence type="ECO:0000313" key="12">
    <source>
        <dbReference type="Proteomes" id="UP000217944"/>
    </source>
</evidence>
<reference evidence="11 12" key="1">
    <citation type="journal article" date="2017" name="Syst. Appl. Microbiol.">
        <title>Lebetimonas natsushimae sp. nov., a novel strictly anaerobic, moderately thermophilic chemoautotroph isolated from a deep-sea hydrothermal vent polychaete nest in the Mid-Okinawa Trough.</title>
        <authorList>
            <person name="Nagata R."/>
            <person name="Takaki Y."/>
            <person name="Tame A."/>
            <person name="Nunoura T."/>
            <person name="Muto H."/>
            <person name="Mino S."/>
            <person name="Sawayama S."/>
            <person name="Takai K."/>
            <person name="Nakagawa S."/>
        </authorList>
    </citation>
    <scope>NUCLEOTIDE SEQUENCE [LARGE SCALE GENOMIC DNA]</scope>
    <source>
        <strain evidence="11 12">HS1857</strain>
    </source>
</reference>
<evidence type="ECO:0000256" key="10">
    <source>
        <dbReference type="SAM" id="Phobius"/>
    </source>
</evidence>
<dbReference type="GO" id="GO:0005254">
    <property type="term" value="F:chloride channel activity"/>
    <property type="evidence" value="ECO:0007669"/>
    <property type="project" value="UniProtKB-KW"/>
</dbReference>
<feature type="transmembrane region" description="Helical" evidence="10">
    <location>
        <begin position="111"/>
        <end position="130"/>
    </location>
</feature>
<evidence type="ECO:0000256" key="1">
    <source>
        <dbReference type="ARBA" id="ARBA00004141"/>
    </source>
</evidence>
<dbReference type="PANTHER" id="PTHR43427:SF6">
    <property type="entry name" value="CHLORIDE CHANNEL PROTEIN CLC-E"/>
    <property type="match status" value="1"/>
</dbReference>
<feature type="transmembrane region" description="Helical" evidence="10">
    <location>
        <begin position="64"/>
        <end position="82"/>
    </location>
</feature>
<evidence type="ECO:0000256" key="9">
    <source>
        <dbReference type="ARBA" id="ARBA00023303"/>
    </source>
</evidence>
<keyword evidence="3 10" id="KW-0812">Transmembrane</keyword>
<dbReference type="AlphaFoldDB" id="A0A292YFM0"/>
<feature type="transmembrane region" description="Helical" evidence="10">
    <location>
        <begin position="230"/>
        <end position="251"/>
    </location>
</feature>
<keyword evidence="12" id="KW-1185">Reference proteome</keyword>
<evidence type="ECO:0000256" key="5">
    <source>
        <dbReference type="ARBA" id="ARBA00023065"/>
    </source>
</evidence>
<keyword evidence="4 10" id="KW-1133">Transmembrane helix</keyword>
<feature type="transmembrane region" description="Helical" evidence="10">
    <location>
        <begin position="338"/>
        <end position="357"/>
    </location>
</feature>
<dbReference type="InterPro" id="IPR001807">
    <property type="entry name" value="ClC"/>
</dbReference>
<evidence type="ECO:0000256" key="2">
    <source>
        <dbReference type="ARBA" id="ARBA00022448"/>
    </source>
</evidence>
<feature type="transmembrane region" description="Helical" evidence="10">
    <location>
        <begin position="369"/>
        <end position="388"/>
    </location>
</feature>
<evidence type="ECO:0000313" key="11">
    <source>
        <dbReference type="EMBL" id="GAX88208.1"/>
    </source>
</evidence>
<feature type="transmembrane region" description="Helical" evidence="10">
    <location>
        <begin position="20"/>
        <end position="41"/>
    </location>
</feature>
<feature type="transmembrane region" description="Helical" evidence="10">
    <location>
        <begin position="312"/>
        <end position="331"/>
    </location>
</feature>
<evidence type="ECO:0000256" key="7">
    <source>
        <dbReference type="ARBA" id="ARBA00023173"/>
    </source>
</evidence>
<dbReference type="GO" id="GO:0034707">
    <property type="term" value="C:chloride channel complex"/>
    <property type="evidence" value="ECO:0007669"/>
    <property type="project" value="UniProtKB-KW"/>
</dbReference>
<feature type="transmembrane region" description="Helical" evidence="10">
    <location>
        <begin position="400"/>
        <end position="418"/>
    </location>
</feature>
<name>A0A292YFM0_9BACT</name>
<dbReference type="OrthoDB" id="9767361at2"/>
<keyword evidence="6 10" id="KW-0472">Membrane</keyword>
<sequence>MFFKDFLKKISSKISLIRDFLIASIITGFISGVFIVLYYYLMENISKIFFGKNPVFTLSSYPKIYIYLITIFSILIVNFIIYKDRKAKEYGVEQIAQIITEKQDMINMKDLIMKILASALSIGSGFAVGTEGPSAEIGAMIGYKIHSFFKFPETLLKPMISIGASSGIAAIFVSPITGIAFAIESIAYNFIKSYITFIIVGSISAFSIALIFLQPFTFIYSAGRMINFKYVYIIALFIPFMTLLIYLYLTIQDKILYFTHLKLFNVFGKYKDLIFAIIGGVVIATILIISPYAGFTGHQIVSLLINNENLNVLFIIEILLLRIIATTFSIYSNAVGGMFVPLMSIGALSGYLFGLILHYAHVGIGLEPFYFAAIGSAVFMGVLMKLPLTSVVLALEITNDYNVVIATGFSVAIISYLTKLNFNIKKFNTININFNTLTNK</sequence>
<dbReference type="CDD" id="cd00400">
    <property type="entry name" value="Voltage_gated_ClC"/>
    <property type="match status" value="1"/>
</dbReference>
<comment type="subcellular location">
    <subcellularLocation>
        <location evidence="1">Membrane</location>
        <topology evidence="1">Multi-pass membrane protein</topology>
    </subcellularLocation>
</comment>
<dbReference type="EMBL" id="BDME01000006">
    <property type="protein sequence ID" value="GAX88208.1"/>
    <property type="molecule type" value="Genomic_DNA"/>
</dbReference>
<feature type="transmembrane region" description="Helical" evidence="10">
    <location>
        <begin position="195"/>
        <end position="218"/>
    </location>
</feature>
<evidence type="ECO:0000256" key="4">
    <source>
        <dbReference type="ARBA" id="ARBA00022989"/>
    </source>
</evidence>
<keyword evidence="5" id="KW-0406">Ion transport</keyword>
<proteinExistence type="predicted"/>
<keyword evidence="7" id="KW-0869">Chloride channel</keyword>
<dbReference type="Proteomes" id="UP000217944">
    <property type="component" value="Unassembled WGS sequence"/>
</dbReference>
<protein>
    <submittedName>
        <fullName evidence="11">Chloride channel protein, CIC family</fullName>
    </submittedName>
</protein>
<dbReference type="InterPro" id="IPR014743">
    <property type="entry name" value="Cl-channel_core"/>
</dbReference>
<dbReference type="Gene3D" id="1.10.3080.10">
    <property type="entry name" value="Clc chloride channel"/>
    <property type="match status" value="1"/>
</dbReference>
<gene>
    <name evidence="11" type="ORF">LNAT_P1503</name>
</gene>